<organism evidence="1 2">
    <name type="scientific">Solanum commersonii</name>
    <name type="common">Commerson's wild potato</name>
    <name type="synonym">Commerson's nightshade</name>
    <dbReference type="NCBI Taxonomy" id="4109"/>
    <lineage>
        <taxon>Eukaryota</taxon>
        <taxon>Viridiplantae</taxon>
        <taxon>Streptophyta</taxon>
        <taxon>Embryophyta</taxon>
        <taxon>Tracheophyta</taxon>
        <taxon>Spermatophyta</taxon>
        <taxon>Magnoliopsida</taxon>
        <taxon>eudicotyledons</taxon>
        <taxon>Gunneridae</taxon>
        <taxon>Pentapetalae</taxon>
        <taxon>asterids</taxon>
        <taxon>lamiids</taxon>
        <taxon>Solanales</taxon>
        <taxon>Solanaceae</taxon>
        <taxon>Solanoideae</taxon>
        <taxon>Solaneae</taxon>
        <taxon>Solanum</taxon>
    </lineage>
</organism>
<reference evidence="1 2" key="1">
    <citation type="submission" date="2020-09" db="EMBL/GenBank/DDBJ databases">
        <title>De no assembly of potato wild relative species, Solanum commersonii.</title>
        <authorList>
            <person name="Cho K."/>
        </authorList>
    </citation>
    <scope>NUCLEOTIDE SEQUENCE [LARGE SCALE GENOMIC DNA]</scope>
    <source>
        <strain evidence="1">LZ3.2</strain>
        <tissue evidence="1">Leaf</tissue>
    </source>
</reference>
<keyword evidence="2" id="KW-1185">Reference proteome</keyword>
<evidence type="ECO:0000313" key="2">
    <source>
        <dbReference type="Proteomes" id="UP000824120"/>
    </source>
</evidence>
<sequence length="77" mass="8743">MEDPLTNHSPGIRVYIFERIRNCIVTLVSVGINLTPSPIPAYGQGLPQEYLFYWGDGSEKTNCQSFFHLRRNTIGRG</sequence>
<evidence type="ECO:0000313" key="1">
    <source>
        <dbReference type="EMBL" id="KAG5570947.1"/>
    </source>
</evidence>
<gene>
    <name evidence="1" type="ORF">H5410_060713</name>
</gene>
<dbReference type="EMBL" id="JACXVP010000012">
    <property type="protein sequence ID" value="KAG5570947.1"/>
    <property type="molecule type" value="Genomic_DNA"/>
</dbReference>
<name>A0A9J5W5T2_SOLCO</name>
<dbReference type="Proteomes" id="UP000824120">
    <property type="component" value="Chromosome 12"/>
</dbReference>
<protein>
    <submittedName>
        <fullName evidence="1">Uncharacterized protein</fullName>
    </submittedName>
</protein>
<proteinExistence type="predicted"/>
<dbReference type="AlphaFoldDB" id="A0A9J5W5T2"/>
<accession>A0A9J5W5T2</accession>
<comment type="caution">
    <text evidence="1">The sequence shown here is derived from an EMBL/GenBank/DDBJ whole genome shotgun (WGS) entry which is preliminary data.</text>
</comment>